<organism evidence="1 2">
    <name type="scientific">Ginsengibacter hankyongi</name>
    <dbReference type="NCBI Taxonomy" id="2607284"/>
    <lineage>
        <taxon>Bacteria</taxon>
        <taxon>Pseudomonadati</taxon>
        <taxon>Bacteroidota</taxon>
        <taxon>Chitinophagia</taxon>
        <taxon>Chitinophagales</taxon>
        <taxon>Chitinophagaceae</taxon>
        <taxon>Ginsengibacter</taxon>
    </lineage>
</organism>
<keyword evidence="2" id="KW-1185">Reference proteome</keyword>
<evidence type="ECO:0000313" key="1">
    <source>
        <dbReference type="EMBL" id="KAA9038703.1"/>
    </source>
</evidence>
<dbReference type="SUPFAM" id="SSF140753">
    <property type="entry name" value="PG0816-like"/>
    <property type="match status" value="1"/>
</dbReference>
<name>A0A5J5IFS0_9BACT</name>
<dbReference type="Proteomes" id="UP000326903">
    <property type="component" value="Unassembled WGS sequence"/>
</dbReference>
<sequence>MQKILIKKLHDYIRENNPDILVQLEEEKKVTEYLSDKIKLVDGLLQETGKQPAYIIEEACMDILTEDLRPSKYHYIYGILEEEFEATYRRLQNSGTLQFEVINLIKYSQPLFDAVGFTLENEDNRELKYSVTGAIAEYLESNK</sequence>
<evidence type="ECO:0000313" key="2">
    <source>
        <dbReference type="Proteomes" id="UP000326903"/>
    </source>
</evidence>
<dbReference type="RefSeq" id="WP_150415424.1">
    <property type="nucleotide sequence ID" value="NZ_VYQF01000003.1"/>
</dbReference>
<proteinExistence type="predicted"/>
<protein>
    <submittedName>
        <fullName evidence="1">DUF1896 domain-containing protein</fullName>
    </submittedName>
</protein>
<dbReference type="AlphaFoldDB" id="A0A5J5IFS0"/>
<dbReference type="InterPro" id="IPR036297">
    <property type="entry name" value="PG0816-like_sf"/>
</dbReference>
<accession>A0A5J5IFS0</accession>
<reference evidence="1 2" key="1">
    <citation type="submission" date="2019-09" db="EMBL/GenBank/DDBJ databases">
        <title>Draft genome sequence of Ginsengibacter sp. BR5-29.</title>
        <authorList>
            <person name="Im W.-T."/>
        </authorList>
    </citation>
    <scope>NUCLEOTIDE SEQUENCE [LARGE SCALE GENOMIC DNA]</scope>
    <source>
        <strain evidence="1 2">BR5-29</strain>
    </source>
</reference>
<comment type="caution">
    <text evidence="1">The sequence shown here is derived from an EMBL/GenBank/DDBJ whole genome shotgun (WGS) entry which is preliminary data.</text>
</comment>
<gene>
    <name evidence="1" type="ORF">FW778_14240</name>
</gene>
<dbReference type="EMBL" id="VYQF01000003">
    <property type="protein sequence ID" value="KAA9038703.1"/>
    <property type="molecule type" value="Genomic_DNA"/>
</dbReference>